<keyword evidence="6" id="KW-0695">RNA-directed DNA polymerase</keyword>
<evidence type="ECO:0000256" key="3">
    <source>
        <dbReference type="ARBA" id="ARBA00022722"/>
    </source>
</evidence>
<sequence length="739" mass="85084">MEFENEDQRKDPEVILEKMKDYCIEECNETYERYIFNRRDQETNESVDAYVTALRKLVKTCNYGSLTDSLIRDRMVVGINDNSARKKLLQTSKLTLGQCIDICRSSQTPSRQLKEMNQEDVRLVRDNKKKTVDKRNAKVPEKSQNEPHERKCKFCSRYHPFTKKNCPAWGTSCNNCGKLNHFAEKFQLDSGSTIMTDETVLKLCGQDGLSDLEKTPVTLVMYNQSEVKPLGKKRFKVVIPKNNKKYNIEFHLVRGKCKFILGLRASQHLQLLTVNSQNICSVELSGVEEKDPKVEDYISQYTDVFTGEGKVEELLHLEIDRNVQPVQLPTRKVPISLREPLKHELDRLSNIGVIQKVDTLTSWISALMVTTKKNGKVRLCIDPKPLNEALHRNHYLLPTIDDVLPLLSKARVFTVLDAKNCFWHIQLDESSSFATTFGKPWGRYPWLRLPFGVSPAPEEFQRRIDIANEGLQGQKTIVDDILVFGAGDTDEEALKDHDHNLREVFIRCRQNDIKLNPEKIQFRQKRVSYMGHIISLEGFQADPNRLKAINEMLPPTDKEGVQRVLDMINYVQKFAPSLADLAKPLRELVKKDNKFIWDKEVHGQCLDQVKQALTQAPVLKFFDPRKKTVLQCDTSMSGLGVCLMQDEHPGAYASRALTPTEINYAQIEKELLAIVLGVERFEGYVYGRIVFIDTDHKPLESIMKKSLLSAPKRLQRMLLRLQKFLLRLFLQKGYRDAHS</sequence>
<gene>
    <name evidence="8" type="primary">pol</name>
    <name evidence="8" type="ORF">AWC38_SpisGene8723</name>
</gene>
<dbReference type="Pfam" id="PF00078">
    <property type="entry name" value="RVT_1"/>
    <property type="match status" value="1"/>
</dbReference>
<dbReference type="PANTHER" id="PTHR37984">
    <property type="entry name" value="PROTEIN CBG26694"/>
    <property type="match status" value="1"/>
</dbReference>
<dbReference type="GO" id="GO:0016787">
    <property type="term" value="F:hydrolase activity"/>
    <property type="evidence" value="ECO:0007669"/>
    <property type="project" value="UniProtKB-KW"/>
</dbReference>
<dbReference type="CDD" id="cd01647">
    <property type="entry name" value="RT_LTR"/>
    <property type="match status" value="1"/>
</dbReference>
<protein>
    <submittedName>
        <fullName evidence="8">Retrovirus-related Pol polyprotein</fullName>
    </submittedName>
</protein>
<dbReference type="Proteomes" id="UP000225706">
    <property type="component" value="Unassembled WGS sequence"/>
</dbReference>
<evidence type="ECO:0000256" key="6">
    <source>
        <dbReference type="ARBA" id="ARBA00022918"/>
    </source>
</evidence>
<dbReference type="GO" id="GO:0004519">
    <property type="term" value="F:endonuclease activity"/>
    <property type="evidence" value="ECO:0007669"/>
    <property type="project" value="UniProtKB-KW"/>
</dbReference>
<dbReference type="FunFam" id="3.30.70.270:FF:000063">
    <property type="entry name" value="Zinc knuckle domaincontaining protein"/>
    <property type="match status" value="1"/>
</dbReference>
<dbReference type="InterPro" id="IPR041373">
    <property type="entry name" value="RT_RNaseH"/>
</dbReference>
<evidence type="ECO:0000259" key="7">
    <source>
        <dbReference type="PROSITE" id="PS50878"/>
    </source>
</evidence>
<dbReference type="GO" id="GO:0003964">
    <property type="term" value="F:RNA-directed DNA polymerase activity"/>
    <property type="evidence" value="ECO:0007669"/>
    <property type="project" value="UniProtKB-KW"/>
</dbReference>
<name>A0A2B4S7H7_STYPI</name>
<dbReference type="Pfam" id="PF17917">
    <property type="entry name" value="RT_RNaseH"/>
    <property type="match status" value="1"/>
</dbReference>
<keyword evidence="2" id="KW-0548">Nucleotidyltransferase</keyword>
<dbReference type="Gene3D" id="3.30.70.270">
    <property type="match status" value="2"/>
</dbReference>
<keyword evidence="9" id="KW-1185">Reference proteome</keyword>
<evidence type="ECO:0000313" key="9">
    <source>
        <dbReference type="Proteomes" id="UP000225706"/>
    </source>
</evidence>
<evidence type="ECO:0000256" key="4">
    <source>
        <dbReference type="ARBA" id="ARBA00022759"/>
    </source>
</evidence>
<accession>A0A2B4S7H7</accession>
<proteinExistence type="predicted"/>
<reference evidence="9" key="1">
    <citation type="journal article" date="2017" name="bioRxiv">
        <title>Comparative analysis of the genomes of Stylophora pistillata and Acropora digitifera provides evidence for extensive differences between species of corals.</title>
        <authorList>
            <person name="Voolstra C.R."/>
            <person name="Li Y."/>
            <person name="Liew Y.J."/>
            <person name="Baumgarten S."/>
            <person name="Zoccola D."/>
            <person name="Flot J.-F."/>
            <person name="Tambutte S."/>
            <person name="Allemand D."/>
            <person name="Aranda M."/>
        </authorList>
    </citation>
    <scope>NUCLEOTIDE SEQUENCE [LARGE SCALE GENOMIC DNA]</scope>
</reference>
<dbReference type="SUPFAM" id="SSF56672">
    <property type="entry name" value="DNA/RNA polymerases"/>
    <property type="match status" value="1"/>
</dbReference>
<dbReference type="InterPro" id="IPR043502">
    <property type="entry name" value="DNA/RNA_pol_sf"/>
</dbReference>
<keyword evidence="3" id="KW-0540">Nuclease</keyword>
<comment type="caution">
    <text evidence="8">The sequence shown here is derived from an EMBL/GenBank/DDBJ whole genome shotgun (WGS) entry which is preliminary data.</text>
</comment>
<dbReference type="OrthoDB" id="5988618at2759"/>
<organism evidence="8 9">
    <name type="scientific">Stylophora pistillata</name>
    <name type="common">Smooth cauliflower coral</name>
    <dbReference type="NCBI Taxonomy" id="50429"/>
    <lineage>
        <taxon>Eukaryota</taxon>
        <taxon>Metazoa</taxon>
        <taxon>Cnidaria</taxon>
        <taxon>Anthozoa</taxon>
        <taxon>Hexacorallia</taxon>
        <taxon>Scleractinia</taxon>
        <taxon>Astrocoeniina</taxon>
        <taxon>Pocilloporidae</taxon>
        <taxon>Stylophora</taxon>
    </lineage>
</organism>
<dbReference type="CDD" id="cd05481">
    <property type="entry name" value="retropepsin_like_LTR_1"/>
    <property type="match status" value="1"/>
</dbReference>
<dbReference type="Gene3D" id="3.10.10.10">
    <property type="entry name" value="HIV Type 1 Reverse Transcriptase, subunit A, domain 1"/>
    <property type="match status" value="1"/>
</dbReference>
<dbReference type="FunFam" id="3.10.20.370:FF:000001">
    <property type="entry name" value="Retrovirus-related Pol polyprotein from transposon 17.6-like protein"/>
    <property type="match status" value="1"/>
</dbReference>
<dbReference type="CDD" id="cd09274">
    <property type="entry name" value="RNase_HI_RT_Ty3"/>
    <property type="match status" value="1"/>
</dbReference>
<dbReference type="InterPro" id="IPR000477">
    <property type="entry name" value="RT_dom"/>
</dbReference>
<keyword evidence="5" id="KW-0378">Hydrolase</keyword>
<keyword evidence="4" id="KW-0255">Endonuclease</keyword>
<feature type="domain" description="Reverse transcriptase" evidence="7">
    <location>
        <begin position="351"/>
        <end position="534"/>
    </location>
</feature>
<dbReference type="STRING" id="50429.A0A2B4S7H7"/>
<dbReference type="InterPro" id="IPR050951">
    <property type="entry name" value="Retrovirus_Pol_polyprotein"/>
</dbReference>
<evidence type="ECO:0000256" key="2">
    <source>
        <dbReference type="ARBA" id="ARBA00022695"/>
    </source>
</evidence>
<evidence type="ECO:0000256" key="5">
    <source>
        <dbReference type="ARBA" id="ARBA00022801"/>
    </source>
</evidence>
<keyword evidence="1" id="KW-0808">Transferase</keyword>
<dbReference type="AlphaFoldDB" id="A0A2B4S7H7"/>
<dbReference type="PROSITE" id="PS50878">
    <property type="entry name" value="RT_POL"/>
    <property type="match status" value="1"/>
</dbReference>
<dbReference type="InterPro" id="IPR043128">
    <property type="entry name" value="Rev_trsase/Diguanyl_cyclase"/>
</dbReference>
<dbReference type="PANTHER" id="PTHR37984:SF8">
    <property type="entry name" value="CCHC-TYPE DOMAIN-CONTAINING PROTEIN"/>
    <property type="match status" value="1"/>
</dbReference>
<dbReference type="EMBL" id="LSMT01000122">
    <property type="protein sequence ID" value="PFX26614.1"/>
    <property type="molecule type" value="Genomic_DNA"/>
</dbReference>
<evidence type="ECO:0000256" key="1">
    <source>
        <dbReference type="ARBA" id="ARBA00022679"/>
    </source>
</evidence>
<evidence type="ECO:0000313" key="8">
    <source>
        <dbReference type="EMBL" id="PFX26614.1"/>
    </source>
</evidence>